<dbReference type="EMBL" id="BMNJ01000003">
    <property type="protein sequence ID" value="GGO97765.1"/>
    <property type="molecule type" value="Genomic_DNA"/>
</dbReference>
<accession>A0A8H9LIN8</accession>
<dbReference type="Pfam" id="PF07859">
    <property type="entry name" value="Abhydrolase_3"/>
    <property type="match status" value="1"/>
</dbReference>
<dbReference type="Gene3D" id="3.40.50.1820">
    <property type="entry name" value="alpha/beta hydrolase"/>
    <property type="match status" value="1"/>
</dbReference>
<proteinExistence type="predicted"/>
<reference evidence="3" key="2">
    <citation type="submission" date="2020-09" db="EMBL/GenBank/DDBJ databases">
        <authorList>
            <person name="Sun Q."/>
            <person name="Zhou Y."/>
        </authorList>
    </citation>
    <scope>NUCLEOTIDE SEQUENCE</scope>
    <source>
        <strain evidence="3">CGMCC 4.7372</strain>
    </source>
</reference>
<dbReference type="Proteomes" id="UP000614239">
    <property type="component" value="Unassembled WGS sequence"/>
</dbReference>
<dbReference type="GO" id="GO:0016787">
    <property type="term" value="F:hydrolase activity"/>
    <property type="evidence" value="ECO:0007669"/>
    <property type="project" value="UniProtKB-KW"/>
</dbReference>
<protein>
    <recommendedName>
        <fullName evidence="2">Alpha/beta hydrolase fold-3 domain-containing protein</fullName>
    </recommendedName>
</protein>
<sequence length="352" mass="37315">MPGLGGRPSMGAAALAGIAAIGVAAGAVSARRRDLGPAFHDVASELRAPLLVLGHGPTGEPRPIAPDSSTRIMRLNSQARVFPRRLGREQVIDSGGRSLRLWLYETSARREGGPSGALIWIHGGGLVAGTPAQDHALCSRIARELGILVVSVDYRLAPEHPYPAAIDDVRSALRWLRMSAPALAVDTSRVAVGGASAGGGLAAALAQRCRDEGIDLAFQMLIYPMLDDRTGVGGVDIPGRGDFVWTARQNAECWQAYLSHPSGEPEDRPWAAAARREDLTGLAPAWIGVGGLDLFVDECVDYAGRLEASGVPVRLRVEPGMYHGADICQWARSMRDFRAESIDALGRALRGA</sequence>
<dbReference type="RefSeq" id="WP_229657918.1">
    <property type="nucleotide sequence ID" value="NZ_BMNJ01000003.1"/>
</dbReference>
<dbReference type="SUPFAM" id="SSF53474">
    <property type="entry name" value="alpha/beta-Hydrolases"/>
    <property type="match status" value="1"/>
</dbReference>
<dbReference type="PANTHER" id="PTHR48081:SF8">
    <property type="entry name" value="ALPHA_BETA HYDROLASE FOLD-3 DOMAIN-CONTAINING PROTEIN-RELATED"/>
    <property type="match status" value="1"/>
</dbReference>
<dbReference type="PANTHER" id="PTHR48081">
    <property type="entry name" value="AB HYDROLASE SUPERFAMILY PROTEIN C4A8.06C"/>
    <property type="match status" value="1"/>
</dbReference>
<comment type="caution">
    <text evidence="3">The sequence shown here is derived from an EMBL/GenBank/DDBJ whole genome shotgun (WGS) entry which is preliminary data.</text>
</comment>
<keyword evidence="1" id="KW-0378">Hydrolase</keyword>
<dbReference type="AlphaFoldDB" id="A0A8H9LIN8"/>
<gene>
    <name evidence="3" type="ORF">GCM10011612_11100</name>
</gene>
<evidence type="ECO:0000313" key="4">
    <source>
        <dbReference type="Proteomes" id="UP000614239"/>
    </source>
</evidence>
<dbReference type="InterPro" id="IPR050300">
    <property type="entry name" value="GDXG_lipolytic_enzyme"/>
</dbReference>
<name>A0A8H9LIN8_9ACTO</name>
<dbReference type="InterPro" id="IPR029058">
    <property type="entry name" value="AB_hydrolase_fold"/>
</dbReference>
<evidence type="ECO:0000256" key="1">
    <source>
        <dbReference type="ARBA" id="ARBA00022801"/>
    </source>
</evidence>
<reference evidence="3" key="1">
    <citation type="journal article" date="2014" name="Int. J. Syst. Evol. Microbiol.">
        <title>Complete genome sequence of Corynebacterium casei LMG S-19264T (=DSM 44701T), isolated from a smear-ripened cheese.</title>
        <authorList>
            <consortium name="US DOE Joint Genome Institute (JGI-PGF)"/>
            <person name="Walter F."/>
            <person name="Albersmeier A."/>
            <person name="Kalinowski J."/>
            <person name="Ruckert C."/>
        </authorList>
    </citation>
    <scope>NUCLEOTIDE SEQUENCE</scope>
    <source>
        <strain evidence="3">CGMCC 4.7372</strain>
    </source>
</reference>
<keyword evidence="4" id="KW-1185">Reference proteome</keyword>
<feature type="domain" description="Alpha/beta hydrolase fold-3" evidence="2">
    <location>
        <begin position="118"/>
        <end position="324"/>
    </location>
</feature>
<evidence type="ECO:0000313" key="3">
    <source>
        <dbReference type="EMBL" id="GGO97765.1"/>
    </source>
</evidence>
<dbReference type="InterPro" id="IPR013094">
    <property type="entry name" value="AB_hydrolase_3"/>
</dbReference>
<organism evidence="3 4">
    <name type="scientific">Actinomyces gaoshouyii</name>
    <dbReference type="NCBI Taxonomy" id="1960083"/>
    <lineage>
        <taxon>Bacteria</taxon>
        <taxon>Bacillati</taxon>
        <taxon>Actinomycetota</taxon>
        <taxon>Actinomycetes</taxon>
        <taxon>Actinomycetales</taxon>
        <taxon>Actinomycetaceae</taxon>
        <taxon>Actinomyces</taxon>
    </lineage>
</organism>
<evidence type="ECO:0000259" key="2">
    <source>
        <dbReference type="Pfam" id="PF07859"/>
    </source>
</evidence>